<evidence type="ECO:0000313" key="3">
    <source>
        <dbReference type="EnsemblPlants" id="PNT60760"/>
    </source>
</evidence>
<keyword evidence="4" id="KW-1185">Reference proteome</keyword>
<dbReference type="EnsemblPlants" id="PNT60760">
    <property type="protein sequence ID" value="PNT60760"/>
    <property type="gene ID" value="BRADI_5g04075v3"/>
</dbReference>
<dbReference type="Proteomes" id="UP000008810">
    <property type="component" value="Chromosome 5"/>
</dbReference>
<accession>A0A2K2CFG0</accession>
<dbReference type="InParanoid" id="A0A2K2CFG0"/>
<protein>
    <submittedName>
        <fullName evidence="2 3">Uncharacterized protein</fullName>
    </submittedName>
</protein>
<dbReference type="AlphaFoldDB" id="A0A2K2CFG0"/>
<keyword evidence="1" id="KW-0472">Membrane</keyword>
<reference evidence="2 3" key="1">
    <citation type="journal article" date="2010" name="Nature">
        <title>Genome sequencing and analysis of the model grass Brachypodium distachyon.</title>
        <authorList>
            <consortium name="International Brachypodium Initiative"/>
        </authorList>
    </citation>
    <scope>NUCLEOTIDE SEQUENCE [LARGE SCALE GENOMIC DNA]</scope>
    <source>
        <strain evidence="2 3">Bd21</strain>
    </source>
</reference>
<keyword evidence="1" id="KW-0812">Transmembrane</keyword>
<dbReference type="Gramene" id="PNT60760">
    <property type="protein sequence ID" value="PNT60760"/>
    <property type="gene ID" value="BRADI_5g04075v3"/>
</dbReference>
<keyword evidence="1" id="KW-1133">Transmembrane helix</keyword>
<dbReference type="EMBL" id="CM000884">
    <property type="protein sequence ID" value="PNT60760.1"/>
    <property type="molecule type" value="Genomic_DNA"/>
</dbReference>
<name>A0A2K2CFG0_BRADI</name>
<feature type="transmembrane region" description="Helical" evidence="1">
    <location>
        <begin position="43"/>
        <end position="66"/>
    </location>
</feature>
<organism evidence="2">
    <name type="scientific">Brachypodium distachyon</name>
    <name type="common">Purple false brome</name>
    <name type="synonym">Trachynia distachya</name>
    <dbReference type="NCBI Taxonomy" id="15368"/>
    <lineage>
        <taxon>Eukaryota</taxon>
        <taxon>Viridiplantae</taxon>
        <taxon>Streptophyta</taxon>
        <taxon>Embryophyta</taxon>
        <taxon>Tracheophyta</taxon>
        <taxon>Spermatophyta</taxon>
        <taxon>Magnoliopsida</taxon>
        <taxon>Liliopsida</taxon>
        <taxon>Poales</taxon>
        <taxon>Poaceae</taxon>
        <taxon>BOP clade</taxon>
        <taxon>Pooideae</taxon>
        <taxon>Stipodae</taxon>
        <taxon>Brachypodieae</taxon>
        <taxon>Brachypodium</taxon>
    </lineage>
</organism>
<evidence type="ECO:0000256" key="1">
    <source>
        <dbReference type="SAM" id="Phobius"/>
    </source>
</evidence>
<evidence type="ECO:0000313" key="4">
    <source>
        <dbReference type="Proteomes" id="UP000008810"/>
    </source>
</evidence>
<sequence>MGNDGTSGCVLPVALSSLGSTDEGWMIHMHSLSRRMHSVRLKFMSYMTFGSLPHNFLFFSLARFLFF</sequence>
<evidence type="ECO:0000313" key="2">
    <source>
        <dbReference type="EMBL" id="PNT60760.1"/>
    </source>
</evidence>
<reference evidence="3" key="3">
    <citation type="submission" date="2018-08" db="UniProtKB">
        <authorList>
            <consortium name="EnsemblPlants"/>
        </authorList>
    </citation>
    <scope>IDENTIFICATION</scope>
    <source>
        <strain evidence="3">cv. Bd21</strain>
    </source>
</reference>
<proteinExistence type="predicted"/>
<reference evidence="2" key="2">
    <citation type="submission" date="2017-06" db="EMBL/GenBank/DDBJ databases">
        <title>WGS assembly of Brachypodium distachyon.</title>
        <authorList>
            <consortium name="The International Brachypodium Initiative"/>
            <person name="Lucas S."/>
            <person name="Harmon-Smith M."/>
            <person name="Lail K."/>
            <person name="Tice H."/>
            <person name="Grimwood J."/>
            <person name="Bruce D."/>
            <person name="Barry K."/>
            <person name="Shu S."/>
            <person name="Lindquist E."/>
            <person name="Wang M."/>
            <person name="Pitluck S."/>
            <person name="Vogel J.P."/>
            <person name="Garvin D.F."/>
            <person name="Mockler T.C."/>
            <person name="Schmutz J."/>
            <person name="Rokhsar D."/>
            <person name="Bevan M.W."/>
        </authorList>
    </citation>
    <scope>NUCLEOTIDE SEQUENCE</scope>
    <source>
        <strain evidence="2">Bd21</strain>
    </source>
</reference>
<gene>
    <name evidence="2" type="ORF">BRADI_5g04075v3</name>
</gene>